<evidence type="ECO:0000256" key="1">
    <source>
        <dbReference type="ARBA" id="ARBA00005531"/>
    </source>
</evidence>
<organism evidence="7 8">
    <name type="scientific">Lucifera butyrica</name>
    <dbReference type="NCBI Taxonomy" id="1351585"/>
    <lineage>
        <taxon>Bacteria</taxon>
        <taxon>Bacillati</taxon>
        <taxon>Bacillota</taxon>
        <taxon>Negativicutes</taxon>
        <taxon>Veillonellales</taxon>
        <taxon>Veillonellaceae</taxon>
        <taxon>Lucifera</taxon>
    </lineage>
</organism>
<dbReference type="Pfam" id="PF02797">
    <property type="entry name" value="Chal_sti_synt_C"/>
    <property type="match status" value="1"/>
</dbReference>
<evidence type="ECO:0000256" key="3">
    <source>
        <dbReference type="ARBA" id="ARBA00023315"/>
    </source>
</evidence>
<dbReference type="InterPro" id="IPR012328">
    <property type="entry name" value="Chalcone/stilbene_synt_C"/>
</dbReference>
<dbReference type="InterPro" id="IPR001099">
    <property type="entry name" value="Chalcone/stilbene_synt_N"/>
</dbReference>
<feature type="domain" description="Chalcone/stilbene synthase N-terminal" evidence="5">
    <location>
        <begin position="6"/>
        <end position="202"/>
    </location>
</feature>
<dbReference type="Gene3D" id="3.40.47.10">
    <property type="match status" value="2"/>
</dbReference>
<keyword evidence="2" id="KW-0808">Transferase</keyword>
<gene>
    <name evidence="7" type="ORF">LUCI_2686</name>
</gene>
<dbReference type="SUPFAM" id="SSF53901">
    <property type="entry name" value="Thiolase-like"/>
    <property type="match status" value="1"/>
</dbReference>
<evidence type="ECO:0000313" key="7">
    <source>
        <dbReference type="EMBL" id="VBB07437.1"/>
    </source>
</evidence>
<dbReference type="InterPro" id="IPR011141">
    <property type="entry name" value="Polyketide_synthase_type-III"/>
</dbReference>
<evidence type="ECO:0000313" key="8">
    <source>
        <dbReference type="Proteomes" id="UP000277811"/>
    </source>
</evidence>
<evidence type="ECO:0000256" key="4">
    <source>
        <dbReference type="PIRSR" id="PIRSR000451-1"/>
    </source>
</evidence>
<comment type="similarity">
    <text evidence="1">Belongs to the thiolase-like superfamily. Chalcone/stilbene synthases family.</text>
</comment>
<feature type="domain" description="Chalcone/stilbene synthase C-terminal" evidence="6">
    <location>
        <begin position="213"/>
        <end position="346"/>
    </location>
</feature>
<feature type="active site" description="Acyl-thioester intermediate" evidence="4">
    <location>
        <position position="140"/>
    </location>
</feature>
<reference evidence="7 8" key="1">
    <citation type="submission" date="2018-06" db="EMBL/GenBank/DDBJ databases">
        <authorList>
            <person name="Strepis N."/>
        </authorList>
    </citation>
    <scope>NUCLEOTIDE SEQUENCE [LARGE SCALE GENOMIC DNA]</scope>
    <source>
        <strain evidence="7">LUCI</strain>
    </source>
</reference>
<dbReference type="AlphaFoldDB" id="A0A498R914"/>
<dbReference type="Pfam" id="PF00195">
    <property type="entry name" value="Chal_sti_synt_N"/>
    <property type="match status" value="1"/>
</dbReference>
<proteinExistence type="inferred from homology"/>
<dbReference type="OrthoDB" id="9786288at2"/>
<sequence length="347" mass="37077">MACKIAGLGTAVPPYKAEQAQLKKMTSLMFKEDVANLDRLLSIFDNACIEARYLAQPLEWYAQAHSFAEANARYLEVAPILAEQAATAAIQAAGTDPAEIDAILFVSSTGIATPTIDGKLIQKLGLSRHTRRLPIWGLGCAGGIAGLARAAELARKTPQGKTLLVAVELCSLTFQRNDCSKSNIVGSGLFGDGAAAAILAADGTGPEVLGSYSTLFDASEDVMGWDIVDSGFKVRFSRDIPAIVRKNLPSLVRKAGEFWKMDPATIRYYVAHPGGVKVLEAYADSLGLAKEQLAAAYHILAAYGNMSSVSVLFVLQEFLHRQAATGDYGVMLALGPGFCAEQVLFRW</sequence>
<keyword evidence="8" id="KW-1185">Reference proteome</keyword>
<dbReference type="PANTHER" id="PTHR11877">
    <property type="entry name" value="HYDROXYMETHYLGLUTARYL-COA SYNTHASE"/>
    <property type="match status" value="1"/>
</dbReference>
<dbReference type="Proteomes" id="UP000277811">
    <property type="component" value="Unassembled WGS sequence"/>
</dbReference>
<accession>A0A498R914</accession>
<name>A0A498R914_9FIRM</name>
<dbReference type="PIRSF" id="PIRSF000451">
    <property type="entry name" value="PKS_III"/>
    <property type="match status" value="1"/>
</dbReference>
<dbReference type="GO" id="GO:0030639">
    <property type="term" value="P:polyketide biosynthetic process"/>
    <property type="evidence" value="ECO:0007669"/>
    <property type="project" value="TreeGrafter"/>
</dbReference>
<dbReference type="RefSeq" id="WP_122628373.1">
    <property type="nucleotide sequence ID" value="NZ_UPPP01000074.1"/>
</dbReference>
<dbReference type="EMBL" id="UPPP01000074">
    <property type="protein sequence ID" value="VBB07437.1"/>
    <property type="molecule type" value="Genomic_DNA"/>
</dbReference>
<evidence type="ECO:0000259" key="6">
    <source>
        <dbReference type="Pfam" id="PF02797"/>
    </source>
</evidence>
<dbReference type="InterPro" id="IPR016039">
    <property type="entry name" value="Thiolase-like"/>
</dbReference>
<protein>
    <submittedName>
        <fullName evidence="7">Uncharacterized protein</fullName>
    </submittedName>
</protein>
<evidence type="ECO:0000259" key="5">
    <source>
        <dbReference type="Pfam" id="PF00195"/>
    </source>
</evidence>
<keyword evidence="3" id="KW-0012">Acyltransferase</keyword>
<dbReference type="CDD" id="cd00831">
    <property type="entry name" value="CHS_like"/>
    <property type="match status" value="1"/>
</dbReference>
<dbReference type="PANTHER" id="PTHR11877:SF99">
    <property type="entry name" value="1,3,6,8-TETRAHYDROXYNAPHTHALENE SYNTHASE"/>
    <property type="match status" value="1"/>
</dbReference>
<evidence type="ECO:0000256" key="2">
    <source>
        <dbReference type="ARBA" id="ARBA00022679"/>
    </source>
</evidence>
<dbReference type="GO" id="GO:0016747">
    <property type="term" value="F:acyltransferase activity, transferring groups other than amino-acyl groups"/>
    <property type="evidence" value="ECO:0007669"/>
    <property type="project" value="InterPro"/>
</dbReference>